<feature type="domain" description="Reverse transcriptase" evidence="1">
    <location>
        <begin position="228"/>
        <end position="497"/>
    </location>
</feature>
<accession>A0AAD5IH19</accession>
<gene>
    <name evidence="2" type="ORF">LWI28_024695</name>
</gene>
<dbReference type="PANTHER" id="PTHR33116">
    <property type="entry name" value="REVERSE TRANSCRIPTASE ZINC-BINDING DOMAIN-CONTAINING PROTEIN-RELATED-RELATED"/>
    <property type="match status" value="1"/>
</dbReference>
<dbReference type="InterPro" id="IPR026960">
    <property type="entry name" value="RVT-Znf"/>
</dbReference>
<dbReference type="Pfam" id="PF13966">
    <property type="entry name" value="zf-RVT"/>
    <property type="match status" value="1"/>
</dbReference>
<dbReference type="InterPro" id="IPR000477">
    <property type="entry name" value="RT_dom"/>
</dbReference>
<dbReference type="AlphaFoldDB" id="A0AAD5IH19"/>
<dbReference type="EMBL" id="JAJSOW010000106">
    <property type="protein sequence ID" value="KAI9162186.1"/>
    <property type="molecule type" value="Genomic_DNA"/>
</dbReference>
<evidence type="ECO:0000313" key="2">
    <source>
        <dbReference type="EMBL" id="KAI9162186.1"/>
    </source>
</evidence>
<keyword evidence="3" id="KW-1185">Reference proteome</keyword>
<dbReference type="SUPFAM" id="SSF56672">
    <property type="entry name" value="DNA/RNA polymerases"/>
    <property type="match status" value="1"/>
</dbReference>
<dbReference type="PANTHER" id="PTHR33116:SF86">
    <property type="entry name" value="REVERSE TRANSCRIPTASE DOMAIN-CONTAINING PROTEIN"/>
    <property type="match status" value="1"/>
</dbReference>
<protein>
    <recommendedName>
        <fullName evidence="1">Reverse transcriptase domain-containing protein</fullName>
    </recommendedName>
</protein>
<organism evidence="2 3">
    <name type="scientific">Acer negundo</name>
    <name type="common">Box elder</name>
    <dbReference type="NCBI Taxonomy" id="4023"/>
    <lineage>
        <taxon>Eukaryota</taxon>
        <taxon>Viridiplantae</taxon>
        <taxon>Streptophyta</taxon>
        <taxon>Embryophyta</taxon>
        <taxon>Tracheophyta</taxon>
        <taxon>Spermatophyta</taxon>
        <taxon>Magnoliopsida</taxon>
        <taxon>eudicotyledons</taxon>
        <taxon>Gunneridae</taxon>
        <taxon>Pentapetalae</taxon>
        <taxon>rosids</taxon>
        <taxon>malvids</taxon>
        <taxon>Sapindales</taxon>
        <taxon>Sapindaceae</taxon>
        <taxon>Hippocastanoideae</taxon>
        <taxon>Acereae</taxon>
        <taxon>Acer</taxon>
    </lineage>
</organism>
<sequence length="882" mass="99373">MECRGIVEASWQTPDLPSEVGSVLNKIEECGRRLKSWNMKKRGELRADLRRKREAVIAASKGNGRLNWRTMRGLENQLDEVLETEERYWKQRAKVEWLKGGDRNTRFFHSKASARKARNRIQGLMDGNGVWRDSRTDIESITSQYFTDIFTSSNPSEVDLNYILDDVVPKLSQSKSSFLDMKFTGDEVKKAIFDMSPTKAPGCDGLPAVFFQQYWESIGTSVVNACLCVLNNGASVEGMNKTVIALIPKVQSPVRVTDFRPISLCNVIYKAVAKAMTNRLRLVLGEVISGTQCAFIPGRLISDNTIVGFECLHRLKRRKRKHGSMAIKLDMSKAYDRVEWSFLSGMMRKLGFSEKWVELVMRCVSSVSYSMCINGDVCGNIRPSRGLRQGDPLSPFLFLFCAEGLTSLLDKAQENGGISGFKCSTGGPIISHLFFADDSLIFAKANDHNCNTIKNILERYAKASGQVINYDKSALCTSPSCPVAEGERLASLIGIKLVACHEKYLGLPCFTGRNKRKLFANIADRVWGRIKGWGEKLLSTGGKEILIKAVIQAIPSYAMSIFRLPKGLVAEIHRMCARFWWGSKENHKKIHWCTWKRLCKTKSDGGLGFRDIDISNRANLAKQCWRLLKNPDSLAAKVLKGCYYKDGGFLEAGKCGSGSFVWNSLMWGKALLVEGVRWRVGNGKSIKIYKDKWIPRHSTFKIVSSPKLDTEATVDQLFTPSGEWNVNLIKVSFLPVEANAILSIPIGRSLMEDTTLWHYEGNGVYSVKSGYWLGNHIDDRSSSSSSANINSWWPFFWKLNIPLKVKIMIWKYCFDWIPTKANIARRGIQTSNICDACKSSPETTLHALWNCKRLKNIKSEWNTKKRAITGQFSDLLDLLQAK</sequence>
<dbReference type="InterPro" id="IPR043502">
    <property type="entry name" value="DNA/RNA_pol_sf"/>
</dbReference>
<dbReference type="CDD" id="cd01650">
    <property type="entry name" value="RT_nLTR_like"/>
    <property type="match status" value="1"/>
</dbReference>
<dbReference type="Proteomes" id="UP001064489">
    <property type="component" value="Chromosome 2"/>
</dbReference>
<evidence type="ECO:0000259" key="1">
    <source>
        <dbReference type="PROSITE" id="PS50878"/>
    </source>
</evidence>
<name>A0AAD5IH19_ACENE</name>
<proteinExistence type="predicted"/>
<dbReference type="PROSITE" id="PS50878">
    <property type="entry name" value="RT_POL"/>
    <property type="match status" value="1"/>
</dbReference>
<reference evidence="2" key="2">
    <citation type="submission" date="2023-02" db="EMBL/GenBank/DDBJ databases">
        <authorList>
            <person name="Swenson N.G."/>
            <person name="Wegrzyn J.L."/>
            <person name="Mcevoy S.L."/>
        </authorList>
    </citation>
    <scope>NUCLEOTIDE SEQUENCE</scope>
    <source>
        <strain evidence="2">91603</strain>
        <tissue evidence="2">Leaf</tissue>
    </source>
</reference>
<comment type="caution">
    <text evidence="2">The sequence shown here is derived from an EMBL/GenBank/DDBJ whole genome shotgun (WGS) entry which is preliminary data.</text>
</comment>
<evidence type="ECO:0000313" key="3">
    <source>
        <dbReference type="Proteomes" id="UP001064489"/>
    </source>
</evidence>
<dbReference type="Pfam" id="PF00078">
    <property type="entry name" value="RVT_1"/>
    <property type="match status" value="1"/>
</dbReference>
<reference evidence="2" key="1">
    <citation type="journal article" date="2022" name="Plant J.">
        <title>Strategies of tolerance reflected in two North American maple genomes.</title>
        <authorList>
            <person name="McEvoy S.L."/>
            <person name="Sezen U.U."/>
            <person name="Trouern-Trend A."/>
            <person name="McMahon S.M."/>
            <person name="Schaberg P.G."/>
            <person name="Yang J."/>
            <person name="Wegrzyn J.L."/>
            <person name="Swenson N.G."/>
        </authorList>
    </citation>
    <scope>NUCLEOTIDE SEQUENCE</scope>
    <source>
        <strain evidence="2">91603</strain>
    </source>
</reference>